<sequence length="512" mass="58168">MPNKKPNILIITTDQQHFNTIHALGNETIRTPNLDKIVQDGIAFERAYVANPVCSPSRSTIITGEYPSRHGCWNIGVALDQNRTTIGQLLKEQGYATGLFGKAHFQPVLNSGSFEAPPHIHNREFWREWSGPYYGFDQVAMVHGHADEDSSHGMHYGAWLVDQGIDPAQYFGPKGGHREGSWDLPEHLHYTRWTADRTIDFFEAAAKGGRDSQEKDQPFLAWCSFQDPHNAFLCPEPWNSMYDPAGMPPFHEREGEMADKPRIHQCLIEDRMKELGVNVTADPGHDTGGIQCLGLTNEKIGRERARKWLASYYAMVSLIDHHIGRMMEKLEQLDIADDTLIIFTSDHGDYAGNHGLWLKGPIHYEDIIRVPFLVRWKGTLPAGVKTNSLMSLVDLAPTILEACGIEAPGSMQGVSQWATLQQPHLSKRDWCLVENRAEPTFYVKTLITDRYKLNYFLGRHEGELYDLAEDPHEFVNLYDHPEYACLKTELLMKLVDVYGDLERPYPPRQSFA</sequence>
<comment type="caution">
    <text evidence="6">The sequence shown here is derived from an EMBL/GenBank/DDBJ whole genome shotgun (WGS) entry which is preliminary data.</text>
</comment>
<protein>
    <submittedName>
        <fullName evidence="6">Sulfatase</fullName>
    </submittedName>
</protein>
<accession>A0ABV5VPK6</accession>
<dbReference type="PANTHER" id="PTHR42693">
    <property type="entry name" value="ARYLSULFATASE FAMILY MEMBER"/>
    <property type="match status" value="1"/>
</dbReference>
<keyword evidence="2" id="KW-0479">Metal-binding</keyword>
<dbReference type="RefSeq" id="WP_344916843.1">
    <property type="nucleotide sequence ID" value="NZ_BAAAYO010000021.1"/>
</dbReference>
<name>A0ABV5VPK6_9BACL</name>
<dbReference type="Proteomes" id="UP001589619">
    <property type="component" value="Unassembled WGS sequence"/>
</dbReference>
<proteinExistence type="inferred from homology"/>
<keyword evidence="4" id="KW-0106">Calcium</keyword>
<dbReference type="Pfam" id="PF00884">
    <property type="entry name" value="Sulfatase"/>
    <property type="match status" value="1"/>
</dbReference>
<evidence type="ECO:0000256" key="1">
    <source>
        <dbReference type="ARBA" id="ARBA00008779"/>
    </source>
</evidence>
<dbReference type="SUPFAM" id="SSF53649">
    <property type="entry name" value="Alkaline phosphatase-like"/>
    <property type="match status" value="1"/>
</dbReference>
<dbReference type="InterPro" id="IPR000917">
    <property type="entry name" value="Sulfatase_N"/>
</dbReference>
<dbReference type="InterPro" id="IPR024607">
    <property type="entry name" value="Sulfatase_CS"/>
</dbReference>
<dbReference type="Gene3D" id="3.40.720.10">
    <property type="entry name" value="Alkaline Phosphatase, subunit A"/>
    <property type="match status" value="1"/>
</dbReference>
<feature type="domain" description="Sulfatase N-terminal" evidence="5">
    <location>
        <begin position="6"/>
        <end position="405"/>
    </location>
</feature>
<reference evidence="6 7" key="1">
    <citation type="submission" date="2024-09" db="EMBL/GenBank/DDBJ databases">
        <authorList>
            <person name="Sun Q."/>
            <person name="Mori K."/>
        </authorList>
    </citation>
    <scope>NUCLEOTIDE SEQUENCE [LARGE SCALE GENOMIC DNA]</scope>
    <source>
        <strain evidence="6 7">JCM 12520</strain>
    </source>
</reference>
<evidence type="ECO:0000256" key="2">
    <source>
        <dbReference type="ARBA" id="ARBA00022723"/>
    </source>
</evidence>
<evidence type="ECO:0000313" key="7">
    <source>
        <dbReference type="Proteomes" id="UP001589619"/>
    </source>
</evidence>
<evidence type="ECO:0000256" key="4">
    <source>
        <dbReference type="ARBA" id="ARBA00022837"/>
    </source>
</evidence>
<dbReference type="EMBL" id="JBHMAG010000002">
    <property type="protein sequence ID" value="MFB9750205.1"/>
    <property type="molecule type" value="Genomic_DNA"/>
</dbReference>
<dbReference type="InterPro" id="IPR017850">
    <property type="entry name" value="Alkaline_phosphatase_core_sf"/>
</dbReference>
<dbReference type="InterPro" id="IPR050738">
    <property type="entry name" value="Sulfatase"/>
</dbReference>
<evidence type="ECO:0000256" key="3">
    <source>
        <dbReference type="ARBA" id="ARBA00022801"/>
    </source>
</evidence>
<gene>
    <name evidence="6" type="ORF">ACFFNY_01350</name>
</gene>
<evidence type="ECO:0000313" key="6">
    <source>
        <dbReference type="EMBL" id="MFB9750205.1"/>
    </source>
</evidence>
<dbReference type="PROSITE" id="PS00523">
    <property type="entry name" value="SULFATASE_1"/>
    <property type="match status" value="1"/>
</dbReference>
<organism evidence="6 7">
    <name type="scientific">Paenibacillus hodogayensis</name>
    <dbReference type="NCBI Taxonomy" id="279208"/>
    <lineage>
        <taxon>Bacteria</taxon>
        <taxon>Bacillati</taxon>
        <taxon>Bacillota</taxon>
        <taxon>Bacilli</taxon>
        <taxon>Bacillales</taxon>
        <taxon>Paenibacillaceae</taxon>
        <taxon>Paenibacillus</taxon>
    </lineage>
</organism>
<keyword evidence="3" id="KW-0378">Hydrolase</keyword>
<evidence type="ECO:0000259" key="5">
    <source>
        <dbReference type="Pfam" id="PF00884"/>
    </source>
</evidence>
<keyword evidence="7" id="KW-1185">Reference proteome</keyword>
<comment type="similarity">
    <text evidence="1">Belongs to the sulfatase family.</text>
</comment>
<dbReference type="PANTHER" id="PTHR42693:SF53">
    <property type="entry name" value="ENDO-4-O-SULFATASE"/>
    <property type="match status" value="1"/>
</dbReference>